<dbReference type="PANTHER" id="PTHR30535">
    <property type="entry name" value="VITAMIN B12-BINDING PROTEIN"/>
    <property type="match status" value="1"/>
</dbReference>
<evidence type="ECO:0000313" key="6">
    <source>
        <dbReference type="EMBL" id="RJL21423.1"/>
    </source>
</evidence>
<evidence type="ECO:0000256" key="2">
    <source>
        <dbReference type="ARBA" id="ARBA00022729"/>
    </source>
</evidence>
<dbReference type="Gene3D" id="3.40.50.1980">
    <property type="entry name" value="Nitrogenase molybdenum iron protein domain"/>
    <property type="match status" value="2"/>
</dbReference>
<accession>A0A3A4A0I1</accession>
<evidence type="ECO:0000256" key="4">
    <source>
        <dbReference type="SAM" id="SignalP"/>
    </source>
</evidence>
<comment type="caution">
    <text evidence="6">The sequence shown here is derived from an EMBL/GenBank/DDBJ whole genome shotgun (WGS) entry which is preliminary data.</text>
</comment>
<feature type="chain" id="PRO_5039235878" evidence="4">
    <location>
        <begin position="25"/>
        <end position="328"/>
    </location>
</feature>
<gene>
    <name evidence="6" type="ORF">D5H75_37280</name>
</gene>
<protein>
    <submittedName>
        <fullName evidence="6">ABC transporter substrate-binding protein</fullName>
    </submittedName>
</protein>
<keyword evidence="7" id="KW-1185">Reference proteome</keyword>
<evidence type="ECO:0000313" key="7">
    <source>
        <dbReference type="Proteomes" id="UP000265768"/>
    </source>
</evidence>
<dbReference type="PROSITE" id="PS51257">
    <property type="entry name" value="PROKAR_LIPOPROTEIN"/>
    <property type="match status" value="1"/>
</dbReference>
<dbReference type="PANTHER" id="PTHR30535:SF34">
    <property type="entry name" value="MOLYBDATE-BINDING PROTEIN MOLA"/>
    <property type="match status" value="1"/>
</dbReference>
<evidence type="ECO:0000256" key="1">
    <source>
        <dbReference type="ARBA" id="ARBA00008814"/>
    </source>
</evidence>
<dbReference type="RefSeq" id="WP_119931332.1">
    <property type="nucleotide sequence ID" value="NZ_QZEY01000025.1"/>
</dbReference>
<feature type="domain" description="Fe/B12 periplasmic-binding" evidence="5">
    <location>
        <begin position="72"/>
        <end position="328"/>
    </location>
</feature>
<proteinExistence type="inferred from homology"/>
<dbReference type="Proteomes" id="UP000265768">
    <property type="component" value="Unassembled WGS sequence"/>
</dbReference>
<comment type="similarity">
    <text evidence="1">Belongs to the bacterial solute-binding protein 8 family.</text>
</comment>
<dbReference type="PROSITE" id="PS50983">
    <property type="entry name" value="FE_B12_PBP"/>
    <property type="match status" value="1"/>
</dbReference>
<dbReference type="EMBL" id="QZEY01000025">
    <property type="protein sequence ID" value="RJL21423.1"/>
    <property type="molecule type" value="Genomic_DNA"/>
</dbReference>
<organism evidence="6 7">
    <name type="scientific">Bailinhaonella thermotolerans</name>
    <dbReference type="NCBI Taxonomy" id="1070861"/>
    <lineage>
        <taxon>Bacteria</taxon>
        <taxon>Bacillati</taxon>
        <taxon>Actinomycetota</taxon>
        <taxon>Actinomycetes</taxon>
        <taxon>Streptosporangiales</taxon>
        <taxon>Streptosporangiaceae</taxon>
        <taxon>Bailinhaonella</taxon>
    </lineage>
</organism>
<feature type="signal peptide" evidence="4">
    <location>
        <begin position="1"/>
        <end position="24"/>
    </location>
</feature>
<sequence>MRPTRALGAAVLLGVLTLAGCGQSGTSGTSSKDSAAPAGSAPAASQAPAAGAFPVTVKGGDGDVTVPAKPVRIVSLSPTATETLYAVGAGEQVVAVDDQSDFPAGAPKTKLSGFKPNAEAVIGYKPDLVVLSNDTAGVAAALRKLKVPVLLQSPATKIDDVYTQITNLGTATGHADQAKTVVEGMKSQIAQAVEQAGQAKAAKELTYYHELSPDLYTVTSDTFVGQVYSLFGLKNIADGVDDKAGGYPKLSAEHAVKADPDLVFLADTVCCGQNAETVARRTGWKDLSAVKKGLVIPVNDSLASRWGPRLPEFVKIVGDAVRKAAAAK</sequence>
<dbReference type="InterPro" id="IPR054828">
    <property type="entry name" value="Vit_B12_bind_prot"/>
</dbReference>
<evidence type="ECO:0000256" key="3">
    <source>
        <dbReference type="SAM" id="MobiDB-lite"/>
    </source>
</evidence>
<dbReference type="InterPro" id="IPR002491">
    <property type="entry name" value="ABC_transptr_periplasmic_BD"/>
</dbReference>
<keyword evidence="2 4" id="KW-0732">Signal</keyword>
<dbReference type="Pfam" id="PF01497">
    <property type="entry name" value="Peripla_BP_2"/>
    <property type="match status" value="1"/>
</dbReference>
<feature type="region of interest" description="Disordered" evidence="3">
    <location>
        <begin position="24"/>
        <end position="46"/>
    </location>
</feature>
<dbReference type="GO" id="GO:0071281">
    <property type="term" value="P:cellular response to iron ion"/>
    <property type="evidence" value="ECO:0007669"/>
    <property type="project" value="TreeGrafter"/>
</dbReference>
<dbReference type="SUPFAM" id="SSF53807">
    <property type="entry name" value="Helical backbone' metal receptor"/>
    <property type="match status" value="1"/>
</dbReference>
<evidence type="ECO:0000259" key="5">
    <source>
        <dbReference type="PROSITE" id="PS50983"/>
    </source>
</evidence>
<reference evidence="6 7" key="1">
    <citation type="submission" date="2018-09" db="EMBL/GenBank/DDBJ databases">
        <title>YIM 75507 draft genome.</title>
        <authorList>
            <person name="Tang S."/>
            <person name="Feng Y."/>
        </authorList>
    </citation>
    <scope>NUCLEOTIDE SEQUENCE [LARGE SCALE GENOMIC DNA]</scope>
    <source>
        <strain evidence="6 7">YIM 75507</strain>
    </source>
</reference>
<name>A0A3A4A0I1_9ACTN</name>
<dbReference type="CDD" id="cd01143">
    <property type="entry name" value="YvrC"/>
    <property type="match status" value="1"/>
</dbReference>
<dbReference type="NCBIfam" id="NF038402">
    <property type="entry name" value="TroA_like"/>
    <property type="match status" value="1"/>
</dbReference>
<dbReference type="OrthoDB" id="6495095at2"/>
<dbReference type="AlphaFoldDB" id="A0A3A4A0I1"/>
<dbReference type="InterPro" id="IPR050902">
    <property type="entry name" value="ABC_Transporter_SBP"/>
</dbReference>